<organism evidence="7 8">
    <name type="scientific">Alkalidesulfovibrio alkalitolerans DSM 16529</name>
    <dbReference type="NCBI Taxonomy" id="1121439"/>
    <lineage>
        <taxon>Bacteria</taxon>
        <taxon>Pseudomonadati</taxon>
        <taxon>Thermodesulfobacteriota</taxon>
        <taxon>Desulfovibrionia</taxon>
        <taxon>Desulfovibrionales</taxon>
        <taxon>Desulfovibrionaceae</taxon>
        <taxon>Alkalidesulfovibrio</taxon>
    </lineage>
</organism>
<sequence>MIRFARCLTFSALALVLAAGLFACAPSGQRMGMVKDPDTGILYGSAIARNIVIDSSQFENRKIKVVIRNTSGDPSFDLYDLKGRLEQAYAAKGYEPTQGDDFGLRLDVNVTYSGQIRQDMAAEGALIGGAAGGLGGYSYRNQAGHTVAGTVAGATVGAILGSYATDNTYIVIADTRLGVMRHKSAHKSTTIVFEGSQFKERKTNYQSFDSVVDNRIAAYAGGRLVSQGEVAEGVRGRFLRILSDVI</sequence>
<dbReference type="InterPro" id="IPR008874">
    <property type="entry name" value="TraT_complement-R"/>
</dbReference>
<dbReference type="STRING" id="1121439.dsat_0352"/>
<evidence type="ECO:0000256" key="1">
    <source>
        <dbReference type="ARBA" id="ARBA00004459"/>
    </source>
</evidence>
<gene>
    <name evidence="7" type="ORF">dsat_0352</name>
</gene>
<evidence type="ECO:0000256" key="5">
    <source>
        <dbReference type="ARBA" id="ARBA00023288"/>
    </source>
</evidence>
<comment type="caution">
    <text evidence="7">The sequence shown here is derived from an EMBL/GenBank/DDBJ whole genome shotgun (WGS) entry which is preliminary data.</text>
</comment>
<dbReference type="eggNOG" id="ENOG5031ADH">
    <property type="taxonomic scope" value="Bacteria"/>
</dbReference>
<dbReference type="Proteomes" id="UP000014975">
    <property type="component" value="Unassembled WGS sequence"/>
</dbReference>
<keyword evidence="5" id="KW-0449">Lipoprotein</keyword>
<keyword evidence="2 6" id="KW-0732">Signal</keyword>
<evidence type="ECO:0000256" key="2">
    <source>
        <dbReference type="ARBA" id="ARBA00022729"/>
    </source>
</evidence>
<keyword evidence="3" id="KW-0472">Membrane</keyword>
<proteinExistence type="predicted"/>
<dbReference type="RefSeq" id="WP_020887046.1">
    <property type="nucleotide sequence ID" value="NZ_ATHI01000026.1"/>
</dbReference>
<feature type="chain" id="PRO_5004557053" evidence="6">
    <location>
        <begin position="24"/>
        <end position="246"/>
    </location>
</feature>
<feature type="signal peptide" evidence="6">
    <location>
        <begin position="1"/>
        <end position="23"/>
    </location>
</feature>
<dbReference type="OrthoDB" id="5451669at2"/>
<dbReference type="EMBL" id="ATHI01000026">
    <property type="protein sequence ID" value="EPR32911.1"/>
    <property type="molecule type" value="Genomic_DNA"/>
</dbReference>
<reference evidence="7 8" key="1">
    <citation type="journal article" date="2013" name="Genome Announc.">
        <title>Draft genome sequences for three mercury-methylating, sulfate-reducing bacteria.</title>
        <authorList>
            <person name="Brown S.D."/>
            <person name="Hurt R.A.Jr."/>
            <person name="Gilmour C.C."/>
            <person name="Elias D.A."/>
        </authorList>
    </citation>
    <scope>NUCLEOTIDE SEQUENCE [LARGE SCALE GENOMIC DNA]</scope>
    <source>
        <strain evidence="7 8">DSM 16529</strain>
    </source>
</reference>
<name>S7T8J2_9BACT</name>
<evidence type="ECO:0000313" key="8">
    <source>
        <dbReference type="Proteomes" id="UP000014975"/>
    </source>
</evidence>
<dbReference type="PROSITE" id="PS51257">
    <property type="entry name" value="PROKAR_LIPOPROTEIN"/>
    <property type="match status" value="1"/>
</dbReference>
<evidence type="ECO:0000256" key="4">
    <source>
        <dbReference type="ARBA" id="ARBA00023139"/>
    </source>
</evidence>
<comment type="subcellular location">
    <subcellularLocation>
        <location evidence="1">Cell outer membrane</location>
        <topology evidence="1">Lipid-anchor</topology>
    </subcellularLocation>
</comment>
<keyword evidence="8" id="KW-1185">Reference proteome</keyword>
<accession>S7T8J2</accession>
<keyword evidence="4" id="KW-0564">Palmitate</keyword>
<dbReference type="PATRIC" id="fig|1121439.3.peg.1701"/>
<dbReference type="GO" id="GO:0009279">
    <property type="term" value="C:cell outer membrane"/>
    <property type="evidence" value="ECO:0007669"/>
    <property type="project" value="UniProtKB-SubCell"/>
</dbReference>
<evidence type="ECO:0000313" key="7">
    <source>
        <dbReference type="EMBL" id="EPR32911.1"/>
    </source>
</evidence>
<evidence type="ECO:0000256" key="3">
    <source>
        <dbReference type="ARBA" id="ARBA00023136"/>
    </source>
</evidence>
<dbReference type="Pfam" id="PF05818">
    <property type="entry name" value="TraT"/>
    <property type="match status" value="1"/>
</dbReference>
<evidence type="ECO:0000256" key="6">
    <source>
        <dbReference type="SAM" id="SignalP"/>
    </source>
</evidence>
<dbReference type="AlphaFoldDB" id="S7T8J2"/>
<protein>
    <submittedName>
        <fullName evidence="7">TraT complement resistance family protein</fullName>
    </submittedName>
</protein>